<keyword evidence="1" id="KW-0472">Membrane</keyword>
<dbReference type="AlphaFoldDB" id="A0A9X1PPN3"/>
<reference evidence="2" key="1">
    <citation type="submission" date="2021-12" db="EMBL/GenBank/DDBJ databases">
        <title>Novel species in genus Dyadobacter.</title>
        <authorList>
            <person name="Ma C."/>
        </authorList>
    </citation>
    <scope>NUCLEOTIDE SEQUENCE</scope>
    <source>
        <strain evidence="2">LJ419</strain>
    </source>
</reference>
<proteinExistence type="predicted"/>
<comment type="caution">
    <text evidence="2">The sequence shown here is derived from an EMBL/GenBank/DDBJ whole genome shotgun (WGS) entry which is preliminary data.</text>
</comment>
<sequence length="78" mass="9096">MSKYIDMFENPFNGYVATVTTPFSFLLCIIFGPLYFLMKGNFKHFLLSAILACCTYGISWVIYPFSVYEINQGHYLKR</sequence>
<keyword evidence="1" id="KW-0812">Transmembrane</keyword>
<dbReference type="Proteomes" id="UP001139000">
    <property type="component" value="Unassembled WGS sequence"/>
</dbReference>
<accession>A0A9X1PPN3</accession>
<evidence type="ECO:0000256" key="1">
    <source>
        <dbReference type="SAM" id="Phobius"/>
    </source>
</evidence>
<evidence type="ECO:0000313" key="3">
    <source>
        <dbReference type="Proteomes" id="UP001139000"/>
    </source>
</evidence>
<protein>
    <submittedName>
        <fullName evidence="2">Uncharacterized protein</fullName>
    </submittedName>
</protein>
<gene>
    <name evidence="2" type="ORF">LXM26_26540</name>
</gene>
<evidence type="ECO:0000313" key="2">
    <source>
        <dbReference type="EMBL" id="MCF0065100.1"/>
    </source>
</evidence>
<keyword evidence="3" id="KW-1185">Reference proteome</keyword>
<dbReference type="EMBL" id="JAJTTC010000010">
    <property type="protein sequence ID" value="MCF0065100.1"/>
    <property type="molecule type" value="Genomic_DNA"/>
</dbReference>
<feature type="transmembrane region" description="Helical" evidence="1">
    <location>
        <begin position="12"/>
        <end position="38"/>
    </location>
</feature>
<organism evidence="2 3">
    <name type="scientific">Dyadobacter chenwenxiniae</name>
    <dbReference type="NCBI Taxonomy" id="2906456"/>
    <lineage>
        <taxon>Bacteria</taxon>
        <taxon>Pseudomonadati</taxon>
        <taxon>Bacteroidota</taxon>
        <taxon>Cytophagia</taxon>
        <taxon>Cytophagales</taxon>
        <taxon>Spirosomataceae</taxon>
        <taxon>Dyadobacter</taxon>
    </lineage>
</organism>
<feature type="transmembrane region" description="Helical" evidence="1">
    <location>
        <begin position="45"/>
        <end position="63"/>
    </location>
</feature>
<dbReference type="RefSeq" id="WP_234658078.1">
    <property type="nucleotide sequence ID" value="NZ_CP094997.1"/>
</dbReference>
<name>A0A9X1PPN3_9BACT</name>
<keyword evidence="1" id="KW-1133">Transmembrane helix</keyword>